<comment type="caution">
    <text evidence="5">Lacks conserved residue(s) required for the propagation of feature annotation.</text>
</comment>
<dbReference type="SUPFAM" id="SSF53335">
    <property type="entry name" value="S-adenosyl-L-methionine-dependent methyltransferases"/>
    <property type="match status" value="1"/>
</dbReference>
<dbReference type="GO" id="GO:0032259">
    <property type="term" value="P:methylation"/>
    <property type="evidence" value="ECO:0007669"/>
    <property type="project" value="UniProtKB-KW"/>
</dbReference>
<evidence type="ECO:0000256" key="5">
    <source>
        <dbReference type="PROSITE-ProRule" id="PRU01024"/>
    </source>
</evidence>
<dbReference type="Gene3D" id="3.40.50.150">
    <property type="entry name" value="Vaccinia Virus protein VP39"/>
    <property type="match status" value="1"/>
</dbReference>
<reference evidence="6" key="1">
    <citation type="submission" date="2021-01" db="EMBL/GenBank/DDBJ databases">
        <authorList>
            <person name="Corre E."/>
            <person name="Pelletier E."/>
            <person name="Niang G."/>
            <person name="Scheremetjew M."/>
            <person name="Finn R."/>
            <person name="Kale V."/>
            <person name="Holt S."/>
            <person name="Cochrane G."/>
            <person name="Meng A."/>
            <person name="Brown T."/>
            <person name="Cohen L."/>
        </authorList>
    </citation>
    <scope>NUCLEOTIDE SEQUENCE</scope>
    <source>
        <strain evidence="6">RCC3387</strain>
    </source>
</reference>
<feature type="active site" description="Nucleophile" evidence="5">
    <location>
        <position position="107"/>
    </location>
</feature>
<feature type="binding site" evidence="5">
    <location>
        <position position="2"/>
    </location>
    <ligand>
        <name>S-adenosyl-L-methionine</name>
        <dbReference type="ChEBI" id="CHEBI:59789"/>
    </ligand>
</feature>
<dbReference type="GO" id="GO:0008033">
    <property type="term" value="P:tRNA processing"/>
    <property type="evidence" value="ECO:0007669"/>
    <property type="project" value="UniProtKB-KW"/>
</dbReference>
<keyword evidence="4" id="KW-0819">tRNA processing</keyword>
<dbReference type="InterPro" id="IPR029063">
    <property type="entry name" value="SAM-dependent_MTases_sf"/>
</dbReference>
<organism evidence="6">
    <name type="scientific">Zooxanthella nutricula</name>
    <dbReference type="NCBI Taxonomy" id="1333877"/>
    <lineage>
        <taxon>Eukaryota</taxon>
        <taxon>Sar</taxon>
        <taxon>Alveolata</taxon>
        <taxon>Dinophyceae</taxon>
        <taxon>Peridiniales</taxon>
        <taxon>Peridiniales incertae sedis</taxon>
        <taxon>Zooxanthella</taxon>
    </lineage>
</organism>
<feature type="binding site" evidence="5">
    <location>
        <position position="82"/>
    </location>
    <ligand>
        <name>S-adenosyl-L-methionine</name>
        <dbReference type="ChEBI" id="CHEBI:59789"/>
    </ligand>
</feature>
<sequence length="150" mass="16662">MYCGNGNFTLPLARNFRQVLATETAGLAVDFAQRSAKEAEVENVTFARLSSKEAAKALRLGEAPARTGVDLDRFDFQTVFVDPPRAGLDSYGRDVVRRFPRCVYVSCCPERLAADLEELPEHEVTAAAFFDQFPYTEHAEVAVILQKRAS</sequence>
<dbReference type="PANTHER" id="PTHR47790">
    <property type="entry name" value="TRNA/TMRNA (URACIL-C(5))-METHYLTRANSFERASE"/>
    <property type="match status" value="1"/>
</dbReference>
<dbReference type="AlphaFoldDB" id="A0A7S2L253"/>
<dbReference type="GO" id="GO:0005829">
    <property type="term" value="C:cytosol"/>
    <property type="evidence" value="ECO:0007669"/>
    <property type="project" value="TreeGrafter"/>
</dbReference>
<name>A0A7S2L253_9DINO</name>
<evidence type="ECO:0000313" key="6">
    <source>
        <dbReference type="EMBL" id="CAD9593046.1"/>
    </source>
</evidence>
<feature type="binding site" evidence="5">
    <location>
        <position position="23"/>
    </location>
    <ligand>
        <name>S-adenosyl-L-methionine</name>
        <dbReference type="ChEBI" id="CHEBI:59789"/>
    </ligand>
</feature>
<dbReference type="PROSITE" id="PS51687">
    <property type="entry name" value="SAM_MT_RNA_M5U"/>
    <property type="match status" value="1"/>
</dbReference>
<accession>A0A7S2L253</accession>
<keyword evidence="1 5" id="KW-0489">Methyltransferase</keyword>
<evidence type="ECO:0000256" key="2">
    <source>
        <dbReference type="ARBA" id="ARBA00022679"/>
    </source>
</evidence>
<protein>
    <submittedName>
        <fullName evidence="6">Uncharacterized protein</fullName>
    </submittedName>
</protein>
<gene>
    <name evidence="6" type="ORF">BRAN1462_LOCUS35204</name>
</gene>
<dbReference type="PANTHER" id="PTHR47790:SF2">
    <property type="entry name" value="TRNA_TMRNA (URACIL-C(5))-METHYLTRANSFERASE"/>
    <property type="match status" value="1"/>
</dbReference>
<keyword evidence="3 5" id="KW-0949">S-adenosyl-L-methionine</keyword>
<evidence type="ECO:0000256" key="3">
    <source>
        <dbReference type="ARBA" id="ARBA00022691"/>
    </source>
</evidence>
<comment type="similarity">
    <text evidence="5">Belongs to the class I-like SAM-binding methyltransferase superfamily. RNA M5U methyltransferase family.</text>
</comment>
<dbReference type="Pfam" id="PF05958">
    <property type="entry name" value="tRNA_U5-meth_tr"/>
    <property type="match status" value="1"/>
</dbReference>
<dbReference type="InterPro" id="IPR010280">
    <property type="entry name" value="U5_MeTrfase_fam"/>
</dbReference>
<dbReference type="GO" id="GO:0030697">
    <property type="term" value="F:tRNA (uracil(54)-C5)-methyltransferase activity, S-adenosyl methionine-dependent"/>
    <property type="evidence" value="ECO:0007669"/>
    <property type="project" value="InterPro"/>
</dbReference>
<dbReference type="GO" id="GO:0019843">
    <property type="term" value="F:rRNA binding"/>
    <property type="evidence" value="ECO:0007669"/>
    <property type="project" value="TreeGrafter"/>
</dbReference>
<dbReference type="GO" id="GO:0000049">
    <property type="term" value="F:tRNA binding"/>
    <property type="evidence" value="ECO:0007669"/>
    <property type="project" value="TreeGrafter"/>
</dbReference>
<dbReference type="InterPro" id="IPR011869">
    <property type="entry name" value="TrmA_MeTrfase"/>
</dbReference>
<keyword evidence="2 5" id="KW-0808">Transferase</keyword>
<evidence type="ECO:0000256" key="4">
    <source>
        <dbReference type="ARBA" id="ARBA00022694"/>
    </source>
</evidence>
<proteinExistence type="inferred from homology"/>
<dbReference type="EMBL" id="HBGW01055452">
    <property type="protein sequence ID" value="CAD9593046.1"/>
    <property type="molecule type" value="Transcribed_RNA"/>
</dbReference>
<evidence type="ECO:0000256" key="1">
    <source>
        <dbReference type="ARBA" id="ARBA00022603"/>
    </source>
</evidence>